<sequence length="452" mass="50926">AENTINRAEYAATRANHDKALLEITAGRKAMARALYAVDRAIEIGGEPAPNPSPEPTPTPTPDPIDEPVDPAPPKPLVPGLRIKTADQPPIAVLTDAEYEQYTVGARIPGSMGTDPVGAFRFVGNTTFFGLFDPITRRGQDEGGHLHLFANNNAVNGHSDYEQLRRNGDGRSQGHMVNRSPEWIAPPCAVDANGVRRPWNAQRVARYYKAIPDYQYWDYLDEGFQEWRAKQSDIQIEYYKNTPLVDMPAGLQFISGYRYGFKYKHTLRKADGKTITLVNDTTGATQTVREASAYRFDKLIPFMEAGDVLSCEARSPEEWDGVHAQVEDYDSHLRHEERGRNYWNLIHHESHPVRIVGQTAKWQFVLPAGFDYTTLVLTSDLELGTDPGTTFHNGYIEAHEPRVRADWFAHAINRHLDCSEFNLGNGRMGLRGQGFTFDDPWDRYGYEGPMFV</sequence>
<organism evidence="2 3">
    <name type="scientific">Qipengyuania atrilutea</name>
    <dbReference type="NCBI Taxonomy" id="2744473"/>
    <lineage>
        <taxon>Bacteria</taxon>
        <taxon>Pseudomonadati</taxon>
        <taxon>Pseudomonadota</taxon>
        <taxon>Alphaproteobacteria</taxon>
        <taxon>Sphingomonadales</taxon>
        <taxon>Erythrobacteraceae</taxon>
        <taxon>Qipengyuania</taxon>
    </lineage>
</organism>
<feature type="compositionally biased region" description="Pro residues" evidence="1">
    <location>
        <begin position="49"/>
        <end position="63"/>
    </location>
</feature>
<evidence type="ECO:0000313" key="2">
    <source>
        <dbReference type="EMBL" id="NVD46147.1"/>
    </source>
</evidence>
<evidence type="ECO:0000256" key="1">
    <source>
        <dbReference type="SAM" id="MobiDB-lite"/>
    </source>
</evidence>
<dbReference type="Proteomes" id="UP000561438">
    <property type="component" value="Unassembled WGS sequence"/>
</dbReference>
<proteinExistence type="predicted"/>
<feature type="non-terminal residue" evidence="2">
    <location>
        <position position="1"/>
    </location>
</feature>
<dbReference type="AlphaFoldDB" id="A0A850H6P8"/>
<name>A0A850H6P8_9SPHN</name>
<gene>
    <name evidence="2" type="ORF">HUV48_14130</name>
</gene>
<keyword evidence="3" id="KW-1185">Reference proteome</keyword>
<feature type="region of interest" description="Disordered" evidence="1">
    <location>
        <begin position="44"/>
        <end position="73"/>
    </location>
</feature>
<evidence type="ECO:0000313" key="3">
    <source>
        <dbReference type="Proteomes" id="UP000561438"/>
    </source>
</evidence>
<comment type="caution">
    <text evidence="2">The sequence shown here is derived from an EMBL/GenBank/DDBJ whole genome shotgun (WGS) entry which is preliminary data.</text>
</comment>
<accession>A0A850H6P8</accession>
<dbReference type="EMBL" id="JABWGV010000012">
    <property type="protein sequence ID" value="NVD46147.1"/>
    <property type="molecule type" value="Genomic_DNA"/>
</dbReference>
<reference evidence="2 3" key="1">
    <citation type="submission" date="2020-06" db="EMBL/GenBank/DDBJ databases">
        <title>Altererythrobacter sp. HHU K3-1.</title>
        <authorList>
            <person name="Zhang D."/>
            <person name="Xue H."/>
        </authorList>
    </citation>
    <scope>NUCLEOTIDE SEQUENCE [LARGE SCALE GENOMIC DNA]</scope>
    <source>
        <strain evidence="2 3">HHU K3-1</strain>
    </source>
</reference>
<protein>
    <submittedName>
        <fullName evidence="2">DUF1996 domain-containing protein</fullName>
    </submittedName>
</protein>